<dbReference type="PANTHER" id="PTHR34473:SF2">
    <property type="entry name" value="UPF0699 TRANSMEMBRANE PROTEIN YDBT"/>
    <property type="match status" value="1"/>
</dbReference>
<reference evidence="4" key="1">
    <citation type="journal article" date="2021" name="PeerJ">
        <title>Extensive microbial diversity within the chicken gut microbiome revealed by metagenomics and culture.</title>
        <authorList>
            <person name="Gilroy R."/>
            <person name="Ravi A."/>
            <person name="Getino M."/>
            <person name="Pursley I."/>
            <person name="Horton D.L."/>
            <person name="Alikhan N.F."/>
            <person name="Baker D."/>
            <person name="Gharbi K."/>
            <person name="Hall N."/>
            <person name="Watson M."/>
            <person name="Adriaenssens E.M."/>
            <person name="Foster-Nyarko E."/>
            <person name="Jarju S."/>
            <person name="Secka A."/>
            <person name="Antonio M."/>
            <person name="Oren A."/>
            <person name="Chaudhuri R.R."/>
            <person name="La Ragione R."/>
            <person name="Hildebrand F."/>
            <person name="Pallen M.J."/>
        </authorList>
    </citation>
    <scope>NUCLEOTIDE SEQUENCE</scope>
    <source>
        <strain evidence="4">ChiGjej4B4-7305</strain>
    </source>
</reference>
<gene>
    <name evidence="4" type="ORF">H9815_09070</name>
</gene>
<protein>
    <submittedName>
        <fullName evidence="4">PH domain-containing protein</fullName>
    </submittedName>
</protein>
<dbReference type="AlphaFoldDB" id="A0A9D2J4J0"/>
<dbReference type="InterPro" id="IPR005182">
    <property type="entry name" value="YdbS-like_PH"/>
</dbReference>
<evidence type="ECO:0000256" key="2">
    <source>
        <dbReference type="SAM" id="Phobius"/>
    </source>
</evidence>
<evidence type="ECO:0000259" key="3">
    <source>
        <dbReference type="Pfam" id="PF03703"/>
    </source>
</evidence>
<evidence type="ECO:0000313" key="4">
    <source>
        <dbReference type="EMBL" id="HIZ35917.1"/>
    </source>
</evidence>
<dbReference type="PANTHER" id="PTHR34473">
    <property type="entry name" value="UPF0699 TRANSMEMBRANE PROTEIN YDBS"/>
    <property type="match status" value="1"/>
</dbReference>
<accession>A0A9D2J4J0</accession>
<dbReference type="EMBL" id="DXBY01000153">
    <property type="protein sequence ID" value="HIZ35917.1"/>
    <property type="molecule type" value="Genomic_DNA"/>
</dbReference>
<feature type="transmembrane region" description="Helical" evidence="2">
    <location>
        <begin position="107"/>
        <end position="132"/>
    </location>
</feature>
<feature type="domain" description="YdbS-like PH" evidence="3">
    <location>
        <begin position="444"/>
        <end position="516"/>
    </location>
</feature>
<comment type="caution">
    <text evidence="4">The sequence shown here is derived from an EMBL/GenBank/DDBJ whole genome shotgun (WGS) entry which is preliminary data.</text>
</comment>
<reference evidence="4" key="2">
    <citation type="submission" date="2021-04" db="EMBL/GenBank/DDBJ databases">
        <authorList>
            <person name="Gilroy R."/>
        </authorList>
    </citation>
    <scope>NUCLEOTIDE SEQUENCE</scope>
    <source>
        <strain evidence="4">ChiGjej4B4-7305</strain>
    </source>
</reference>
<feature type="domain" description="YdbS-like PH" evidence="3">
    <location>
        <begin position="132"/>
        <end position="209"/>
    </location>
</feature>
<feature type="transmembrane region" description="Helical" evidence="2">
    <location>
        <begin position="266"/>
        <end position="292"/>
    </location>
</feature>
<feature type="region of interest" description="Disordered" evidence="1">
    <location>
        <begin position="531"/>
        <end position="590"/>
    </location>
</feature>
<organism evidence="4 5">
    <name type="scientific">Candidatus Ruania gallistercoris</name>
    <dbReference type="NCBI Taxonomy" id="2838746"/>
    <lineage>
        <taxon>Bacteria</taxon>
        <taxon>Bacillati</taxon>
        <taxon>Actinomycetota</taxon>
        <taxon>Actinomycetes</taxon>
        <taxon>Micrococcales</taxon>
        <taxon>Ruaniaceae</taxon>
        <taxon>Ruania</taxon>
    </lineage>
</organism>
<keyword evidence="2" id="KW-1133">Transmembrane helix</keyword>
<evidence type="ECO:0000256" key="1">
    <source>
        <dbReference type="SAM" id="MobiDB-lite"/>
    </source>
</evidence>
<feature type="compositionally biased region" description="Pro residues" evidence="1">
    <location>
        <begin position="15"/>
        <end position="52"/>
    </location>
</feature>
<dbReference type="Proteomes" id="UP000824037">
    <property type="component" value="Unassembled WGS sequence"/>
</dbReference>
<keyword evidence="2" id="KW-0812">Transmembrane</keyword>
<proteinExistence type="predicted"/>
<feature type="transmembrane region" description="Helical" evidence="2">
    <location>
        <begin position="77"/>
        <end position="95"/>
    </location>
</feature>
<feature type="domain" description="YdbS-like PH" evidence="3">
    <location>
        <begin position="324"/>
        <end position="400"/>
    </location>
</feature>
<feature type="compositionally biased region" description="Low complexity" evidence="1">
    <location>
        <begin position="540"/>
        <end position="556"/>
    </location>
</feature>
<evidence type="ECO:0000313" key="5">
    <source>
        <dbReference type="Proteomes" id="UP000824037"/>
    </source>
</evidence>
<keyword evidence="2" id="KW-0472">Membrane</keyword>
<name>A0A9D2J4J0_9MICO</name>
<sequence length="590" mass="62568">MSTPHPPPEEFPRPDQYPPAGPPQPASTGAPPPAPTDTPPPAPTDAPPPEPTGAPADTPARDEDGVQWHRVHRVTPFLNAWKVAAALFAIFVWQYSDTLGQLELPVVQILLIVLGAIVLGSLIGLGISTLAWSRTKYGLSDESVFLHSGILFRQQRHVRLDRMQTVDVTQPLLARIAGFSALKIESAGGAGSNLTLQFLREETAKQLRNDLLARAAGLRVGRSPAGRAEAGAAPAASAPAAAGTSESAFAPEAPERPVLTLTAARLLGSLALSMSIVFLLLFFIGLVVMVIVTGNVSLLVGVGAPVLGGAAYWWGRFAGEFSFRVATSPDGIRVRQGLLETKARTIPPGRVQAVQLSQAPMWRIKGWWRISVNIAGYGPEETTSTVLYPVATEAEAAQLLYLVQPDLGTEAPLDVLRAGLVGTSDHVGFVTTPRRARWLDPLIWRRNGYRLTDTVTLLRTGRWWRNLVLVPHERVQSLGMEQGPLARKLSLADIALHSTPGPITPRVAHLDLAAAQGLLVELTERARLARHSAGPERWMESPAEPGAGPPESAAGAPDGGAGVDPSTVRAGFGGILPARSTPPGSAAPPT</sequence>
<feature type="transmembrane region" description="Helical" evidence="2">
    <location>
        <begin position="298"/>
        <end position="315"/>
    </location>
</feature>
<feature type="region of interest" description="Disordered" evidence="1">
    <location>
        <begin position="1"/>
        <end position="62"/>
    </location>
</feature>
<dbReference type="Pfam" id="PF03703">
    <property type="entry name" value="bPH_2"/>
    <property type="match status" value="3"/>
</dbReference>